<evidence type="ECO:0000256" key="2">
    <source>
        <dbReference type="ARBA" id="ARBA00006824"/>
    </source>
</evidence>
<feature type="transmembrane region" description="Helical" evidence="6">
    <location>
        <begin position="99"/>
        <end position="121"/>
    </location>
</feature>
<dbReference type="Pfam" id="PF04117">
    <property type="entry name" value="Mpv17_PMP22"/>
    <property type="match status" value="1"/>
</dbReference>
<keyword evidence="4 6" id="KW-1133">Transmembrane helix</keyword>
<comment type="similarity">
    <text evidence="2 6">Belongs to the peroxisomal membrane protein PXMP2/4 family.</text>
</comment>
<keyword evidence="8" id="KW-1185">Reference proteome</keyword>
<comment type="subcellular location">
    <subcellularLocation>
        <location evidence="1">Membrane</location>
        <topology evidence="1">Multi-pass membrane protein</topology>
    </subcellularLocation>
</comment>
<dbReference type="GO" id="GO:0005739">
    <property type="term" value="C:mitochondrion"/>
    <property type="evidence" value="ECO:0007669"/>
    <property type="project" value="TreeGrafter"/>
</dbReference>
<dbReference type="EMBL" id="CAJZBQ010000056">
    <property type="protein sequence ID" value="CAG9333392.1"/>
    <property type="molecule type" value="Genomic_DNA"/>
</dbReference>
<proteinExistence type="inferred from homology"/>
<evidence type="ECO:0000256" key="5">
    <source>
        <dbReference type="ARBA" id="ARBA00023136"/>
    </source>
</evidence>
<dbReference type="Proteomes" id="UP001162131">
    <property type="component" value="Unassembled WGS sequence"/>
</dbReference>
<comment type="caution">
    <text evidence="7">The sequence shown here is derived from an EMBL/GenBank/DDBJ whole genome shotgun (WGS) entry which is preliminary data.</text>
</comment>
<dbReference type="InterPro" id="IPR007248">
    <property type="entry name" value="Mpv17_PMP22"/>
</dbReference>
<gene>
    <name evidence="7" type="ORF">BSTOLATCC_MIC58205</name>
</gene>
<evidence type="ECO:0000313" key="7">
    <source>
        <dbReference type="EMBL" id="CAG9333392.1"/>
    </source>
</evidence>
<name>A0AAU9K5V3_9CILI</name>
<evidence type="ECO:0000313" key="8">
    <source>
        <dbReference type="Proteomes" id="UP001162131"/>
    </source>
</evidence>
<dbReference type="GO" id="GO:0016020">
    <property type="term" value="C:membrane"/>
    <property type="evidence" value="ECO:0007669"/>
    <property type="project" value="UniProtKB-SubCell"/>
</dbReference>
<dbReference type="PANTHER" id="PTHR11266">
    <property type="entry name" value="PEROXISOMAL MEMBRANE PROTEIN 2, PXMP2 MPV17"/>
    <property type="match status" value="1"/>
</dbReference>
<accession>A0AAU9K5V3</accession>
<dbReference type="PANTHER" id="PTHR11266:SF17">
    <property type="entry name" value="PROTEIN MPV17"/>
    <property type="match status" value="1"/>
</dbReference>
<keyword evidence="3 6" id="KW-0812">Transmembrane</keyword>
<feature type="transmembrane region" description="Helical" evidence="6">
    <location>
        <begin position="60"/>
        <end position="79"/>
    </location>
</feature>
<keyword evidence="5 6" id="KW-0472">Membrane</keyword>
<reference evidence="7" key="1">
    <citation type="submission" date="2021-09" db="EMBL/GenBank/DDBJ databases">
        <authorList>
            <consortium name="AG Swart"/>
            <person name="Singh M."/>
            <person name="Singh A."/>
            <person name="Seah K."/>
            <person name="Emmerich C."/>
        </authorList>
    </citation>
    <scope>NUCLEOTIDE SEQUENCE</scope>
    <source>
        <strain evidence="7">ATCC30299</strain>
    </source>
</reference>
<organism evidence="7 8">
    <name type="scientific">Blepharisma stoltei</name>
    <dbReference type="NCBI Taxonomy" id="1481888"/>
    <lineage>
        <taxon>Eukaryota</taxon>
        <taxon>Sar</taxon>
        <taxon>Alveolata</taxon>
        <taxon>Ciliophora</taxon>
        <taxon>Postciliodesmatophora</taxon>
        <taxon>Heterotrichea</taxon>
        <taxon>Heterotrichida</taxon>
        <taxon>Blepharismidae</taxon>
        <taxon>Blepharisma</taxon>
    </lineage>
</organism>
<evidence type="ECO:0000256" key="1">
    <source>
        <dbReference type="ARBA" id="ARBA00004141"/>
    </source>
</evidence>
<evidence type="ECO:0000256" key="3">
    <source>
        <dbReference type="ARBA" id="ARBA00022692"/>
    </source>
</evidence>
<protein>
    <submittedName>
        <fullName evidence="7">Uncharacterized protein</fullName>
    </submittedName>
</protein>
<evidence type="ECO:0000256" key="6">
    <source>
        <dbReference type="RuleBase" id="RU363053"/>
    </source>
</evidence>
<dbReference type="AlphaFoldDB" id="A0AAU9K5V3"/>
<evidence type="ECO:0000256" key="4">
    <source>
        <dbReference type="ARBA" id="ARBA00022989"/>
    </source>
</evidence>
<sequence>MVIQLIAAYNRALNSRPLITKSISTFFIIGAGDAVSQYIESRLQSKSFLQNFDHKRCFKLSCYGAFYLAPLLHGWYGFLAKTFPAPGTLSTIKKLSLDQTFFCSWCIWSFFTAATLFNGGTLQQAQEKIKKDYWEALVVNWKIWPPVMLINFSIIPLHTQVIFVNFVAVFWNAYLSYLSNYKK</sequence>